<evidence type="ECO:0000256" key="1">
    <source>
        <dbReference type="SAM" id="Phobius"/>
    </source>
</evidence>
<organism evidence="2 3">
    <name type="scientific">Mojavia pulchra JT2-VF2</name>
    <dbReference type="NCBI Taxonomy" id="287848"/>
    <lineage>
        <taxon>Bacteria</taxon>
        <taxon>Bacillati</taxon>
        <taxon>Cyanobacteriota</taxon>
        <taxon>Cyanophyceae</taxon>
        <taxon>Nostocales</taxon>
        <taxon>Nostocaceae</taxon>
    </lineage>
</organism>
<dbReference type="EMBL" id="JAHHHN010000001">
    <property type="protein sequence ID" value="MBW4560086.1"/>
    <property type="molecule type" value="Genomic_DNA"/>
</dbReference>
<evidence type="ECO:0000313" key="3">
    <source>
        <dbReference type="Proteomes" id="UP000715781"/>
    </source>
</evidence>
<dbReference type="AlphaFoldDB" id="A0A951UEJ5"/>
<reference evidence="2" key="1">
    <citation type="submission" date="2021-05" db="EMBL/GenBank/DDBJ databases">
        <authorList>
            <person name="Pietrasiak N."/>
            <person name="Ward R."/>
            <person name="Stajich J.E."/>
            <person name="Kurbessoian T."/>
        </authorList>
    </citation>
    <scope>NUCLEOTIDE SEQUENCE</scope>
    <source>
        <strain evidence="2">JT2-VF2</strain>
    </source>
</reference>
<comment type="caution">
    <text evidence="2">The sequence shown here is derived from an EMBL/GenBank/DDBJ whole genome shotgun (WGS) entry which is preliminary data.</text>
</comment>
<gene>
    <name evidence="2" type="ORF">KME32_02830</name>
</gene>
<name>A0A951UEJ5_9NOST</name>
<keyword evidence="1" id="KW-0472">Membrane</keyword>
<proteinExistence type="predicted"/>
<feature type="transmembrane region" description="Helical" evidence="1">
    <location>
        <begin position="33"/>
        <end position="49"/>
    </location>
</feature>
<keyword evidence="1" id="KW-0812">Transmembrane</keyword>
<sequence length="65" mass="7546">MANLIIFGLIAAYGYFAWKFWSGFEKTNFTPTLPNRVGLALLWPALFITNKSYRRNFQKALKGRD</sequence>
<accession>A0A951UEJ5</accession>
<feature type="transmembrane region" description="Helical" evidence="1">
    <location>
        <begin position="5"/>
        <end position="21"/>
    </location>
</feature>
<dbReference type="Proteomes" id="UP000715781">
    <property type="component" value="Unassembled WGS sequence"/>
</dbReference>
<protein>
    <submittedName>
        <fullName evidence="2">Uncharacterized protein</fullName>
    </submittedName>
</protein>
<reference evidence="2" key="2">
    <citation type="journal article" date="2022" name="Microbiol. Resour. Announc.">
        <title>Metagenome Sequencing to Explore Phylogenomics of Terrestrial Cyanobacteria.</title>
        <authorList>
            <person name="Ward R.D."/>
            <person name="Stajich J.E."/>
            <person name="Johansen J.R."/>
            <person name="Huntemann M."/>
            <person name="Clum A."/>
            <person name="Foster B."/>
            <person name="Foster B."/>
            <person name="Roux S."/>
            <person name="Palaniappan K."/>
            <person name="Varghese N."/>
            <person name="Mukherjee S."/>
            <person name="Reddy T.B.K."/>
            <person name="Daum C."/>
            <person name="Copeland A."/>
            <person name="Chen I.A."/>
            <person name="Ivanova N.N."/>
            <person name="Kyrpides N.C."/>
            <person name="Shapiro N."/>
            <person name="Eloe-Fadrosh E.A."/>
            <person name="Pietrasiak N."/>
        </authorList>
    </citation>
    <scope>NUCLEOTIDE SEQUENCE</scope>
    <source>
        <strain evidence="2">JT2-VF2</strain>
    </source>
</reference>
<keyword evidence="1" id="KW-1133">Transmembrane helix</keyword>
<evidence type="ECO:0000313" key="2">
    <source>
        <dbReference type="EMBL" id="MBW4560086.1"/>
    </source>
</evidence>